<name>A0A5R9E9G7_9ACTN</name>
<dbReference type="RefSeq" id="WP_138054849.1">
    <property type="nucleotide sequence ID" value="NZ_VAWE01000001.1"/>
</dbReference>
<gene>
    <name evidence="1" type="ORF">FEF34_23090</name>
</gene>
<evidence type="ECO:0000313" key="1">
    <source>
        <dbReference type="EMBL" id="TLQ45509.1"/>
    </source>
</evidence>
<dbReference type="OrthoDB" id="3431428at2"/>
<keyword evidence="2" id="KW-1185">Reference proteome</keyword>
<evidence type="ECO:0000313" key="2">
    <source>
        <dbReference type="Proteomes" id="UP000305921"/>
    </source>
</evidence>
<accession>A0A5R9E9G7</accession>
<protein>
    <submittedName>
        <fullName evidence="1">Uncharacterized protein</fullName>
    </submittedName>
</protein>
<dbReference type="Proteomes" id="UP000305921">
    <property type="component" value="Unassembled WGS sequence"/>
</dbReference>
<comment type="caution">
    <text evidence="1">The sequence shown here is derived from an EMBL/GenBank/DDBJ whole genome shotgun (WGS) entry which is preliminary data.</text>
</comment>
<reference evidence="1 2" key="1">
    <citation type="submission" date="2019-05" db="EMBL/GenBank/DDBJ databases">
        <title>Streptomyces marianii sp. nov., a novel marine actinomycete from southern coast of India.</title>
        <authorList>
            <person name="Iniyan A.M."/>
            <person name="Wink J."/>
            <person name="Ramprasad E."/>
            <person name="Ramana C.V."/>
            <person name="Bunk B."/>
            <person name="Sproer C."/>
            <person name="Joseph F.-J.R.S."/>
            <person name="Vincent S.G.P."/>
        </authorList>
    </citation>
    <scope>NUCLEOTIDE SEQUENCE [LARGE SCALE GENOMIC DNA]</scope>
    <source>
        <strain evidence="1 2">ICN19</strain>
    </source>
</reference>
<dbReference type="Pfam" id="PF19760">
    <property type="entry name" value="DUF6247"/>
    <property type="match status" value="1"/>
</dbReference>
<sequence length="117" mass="12985">MTSQPSEPTGGPLIRMPAKTPAALRAAVARLDSEALPRFDSDWASAMDQARDQFSLLPGRHFTEHWWAWVAVTRWPAQARRFRECERIVATSDDRSARRAAAAEIARILQDAQAAAA</sequence>
<dbReference type="InterPro" id="IPR046214">
    <property type="entry name" value="DUF6247"/>
</dbReference>
<organism evidence="1 2">
    <name type="scientific">Streptomyces marianii</name>
    <dbReference type="NCBI Taxonomy" id="1817406"/>
    <lineage>
        <taxon>Bacteria</taxon>
        <taxon>Bacillati</taxon>
        <taxon>Actinomycetota</taxon>
        <taxon>Actinomycetes</taxon>
        <taxon>Kitasatosporales</taxon>
        <taxon>Streptomycetaceae</taxon>
        <taxon>Streptomyces</taxon>
    </lineage>
</organism>
<dbReference type="AlphaFoldDB" id="A0A5R9E9G7"/>
<dbReference type="EMBL" id="VAWE01000001">
    <property type="protein sequence ID" value="TLQ45509.1"/>
    <property type="molecule type" value="Genomic_DNA"/>
</dbReference>
<proteinExistence type="predicted"/>